<dbReference type="PANTHER" id="PTHR11941:SF54">
    <property type="entry name" value="ENOYL-COA HYDRATASE, MITOCHONDRIAL"/>
    <property type="match status" value="1"/>
</dbReference>
<dbReference type="OrthoDB" id="8452484at2"/>
<dbReference type="EMBL" id="JYIV01000016">
    <property type="protein sequence ID" value="KJL25478.1"/>
    <property type="molecule type" value="Genomic_DNA"/>
</dbReference>
<evidence type="ECO:0000256" key="3">
    <source>
        <dbReference type="ARBA" id="ARBA00023709"/>
    </source>
</evidence>
<reference evidence="5 6" key="1">
    <citation type="submission" date="2015-02" db="EMBL/GenBank/DDBJ databases">
        <title>Draft genome sequences of ten Microbacterium spp. with emphasis on heavy metal contaminated environments.</title>
        <authorList>
            <person name="Corretto E."/>
        </authorList>
    </citation>
    <scope>NUCLEOTIDE SEQUENCE [LARGE SCALE GENOMIC DNA]</scope>
    <source>
        <strain evidence="5 6">BEL163</strain>
    </source>
</reference>
<accession>A0A0F0KX55</accession>
<comment type="caution">
    <text evidence="5">The sequence shown here is derived from an EMBL/GenBank/DDBJ whole genome shotgun (WGS) entry which is preliminary data.</text>
</comment>
<dbReference type="CDD" id="cd06558">
    <property type="entry name" value="crotonase-like"/>
    <property type="match status" value="1"/>
</dbReference>
<dbReference type="InterPro" id="IPR001753">
    <property type="entry name" value="Enoyl-CoA_hydra/iso"/>
</dbReference>
<dbReference type="RefSeq" id="WP_052674555.1">
    <property type="nucleotide sequence ID" value="NZ_JYIV01000016.1"/>
</dbReference>
<dbReference type="SUPFAM" id="SSF52096">
    <property type="entry name" value="ClpP/crotonase"/>
    <property type="match status" value="1"/>
</dbReference>
<dbReference type="AlphaFoldDB" id="A0A0F0KX55"/>
<dbReference type="Gene3D" id="3.90.226.10">
    <property type="entry name" value="2-enoyl-CoA Hydratase, Chain A, domain 1"/>
    <property type="match status" value="1"/>
</dbReference>
<keyword evidence="2 5" id="KW-0456">Lyase</keyword>
<sequence>MNGDRENMEHSYETIEVITKGPVAHIRLQRPERRNALSALMLTELGRAVRALEHLTLSGIVISGAGSAFCAGADIGELHLARVSDDPAAAGRRIALAAKSLLSQIEDSPWPTIACVDGPAVGGGLELALACDTIYATPDSHFALPEPTLGLLPGFGGVRRLVERVGPGLAAEMVLTGRALNGVGAQAHGLATRLAPRDSVLREAVAALSSGPRRSRAATAMARQALRAAVQEDRSTAFAEETRLYGIAFTHQDSDEGIRAFLAKRPPEFSPDDM</sequence>
<dbReference type="InterPro" id="IPR029045">
    <property type="entry name" value="ClpP/crotonase-like_dom_sf"/>
</dbReference>
<gene>
    <name evidence="5" type="primary">echA8_2</name>
    <name evidence="5" type="ORF">RN51_00615</name>
</gene>
<proteinExistence type="inferred from homology"/>
<dbReference type="GO" id="GO:0006635">
    <property type="term" value="P:fatty acid beta-oxidation"/>
    <property type="evidence" value="ECO:0007669"/>
    <property type="project" value="TreeGrafter"/>
</dbReference>
<name>A0A0F0KX55_9MICO</name>
<dbReference type="PANTHER" id="PTHR11941">
    <property type="entry name" value="ENOYL-COA HYDRATASE-RELATED"/>
    <property type="match status" value="1"/>
</dbReference>
<dbReference type="Proteomes" id="UP000033725">
    <property type="component" value="Unassembled WGS sequence"/>
</dbReference>
<protein>
    <submittedName>
        <fullName evidence="5">Putative enoyl-CoA hydratase echA8</fullName>
        <ecNumber evidence="5">4.2.1.17</ecNumber>
    </submittedName>
</protein>
<evidence type="ECO:0000313" key="6">
    <source>
        <dbReference type="Proteomes" id="UP000033725"/>
    </source>
</evidence>
<comment type="catalytic activity">
    <reaction evidence="4">
        <text>a 4-saturated-(3S)-3-hydroxyacyl-CoA = a (3E)-enoyl-CoA + H2O</text>
        <dbReference type="Rhea" id="RHEA:20724"/>
        <dbReference type="ChEBI" id="CHEBI:15377"/>
        <dbReference type="ChEBI" id="CHEBI:58521"/>
        <dbReference type="ChEBI" id="CHEBI:137480"/>
        <dbReference type="EC" id="4.2.1.17"/>
    </reaction>
</comment>
<dbReference type="EC" id="4.2.1.17" evidence="5"/>
<dbReference type="Gene3D" id="1.10.12.10">
    <property type="entry name" value="Lyase 2-enoyl-coa Hydratase, Chain A, domain 2"/>
    <property type="match status" value="1"/>
</dbReference>
<evidence type="ECO:0000313" key="5">
    <source>
        <dbReference type="EMBL" id="KJL25478.1"/>
    </source>
</evidence>
<comment type="similarity">
    <text evidence="1">Belongs to the enoyl-CoA hydratase/isomerase family.</text>
</comment>
<dbReference type="PATRIC" id="fig|82380.10.peg.614"/>
<comment type="catalytic activity">
    <reaction evidence="3">
        <text>a (3S)-3-hydroxyacyl-CoA = a (2E)-enoyl-CoA + H2O</text>
        <dbReference type="Rhea" id="RHEA:16105"/>
        <dbReference type="ChEBI" id="CHEBI:15377"/>
        <dbReference type="ChEBI" id="CHEBI:57318"/>
        <dbReference type="ChEBI" id="CHEBI:58856"/>
        <dbReference type="EC" id="4.2.1.17"/>
    </reaction>
</comment>
<dbReference type="Pfam" id="PF00378">
    <property type="entry name" value="ECH_1"/>
    <property type="match status" value="1"/>
</dbReference>
<evidence type="ECO:0000256" key="2">
    <source>
        <dbReference type="ARBA" id="ARBA00023239"/>
    </source>
</evidence>
<evidence type="ECO:0000256" key="4">
    <source>
        <dbReference type="ARBA" id="ARBA00023717"/>
    </source>
</evidence>
<dbReference type="InterPro" id="IPR014748">
    <property type="entry name" value="Enoyl-CoA_hydra_C"/>
</dbReference>
<evidence type="ECO:0000256" key="1">
    <source>
        <dbReference type="ARBA" id="ARBA00005254"/>
    </source>
</evidence>
<organism evidence="5 6">
    <name type="scientific">Microbacterium oxydans</name>
    <dbReference type="NCBI Taxonomy" id="82380"/>
    <lineage>
        <taxon>Bacteria</taxon>
        <taxon>Bacillati</taxon>
        <taxon>Actinomycetota</taxon>
        <taxon>Actinomycetes</taxon>
        <taxon>Micrococcales</taxon>
        <taxon>Microbacteriaceae</taxon>
        <taxon>Microbacterium</taxon>
    </lineage>
</organism>
<dbReference type="GO" id="GO:0018812">
    <property type="term" value="F:3-hydroxyacyl-CoA dehydratase activity"/>
    <property type="evidence" value="ECO:0007669"/>
    <property type="project" value="RHEA"/>
</dbReference>